<proteinExistence type="predicted"/>
<dbReference type="Proteomes" id="UP000185612">
    <property type="component" value="Unassembled WGS sequence"/>
</dbReference>
<name>A0A1Q5PUI6_9ACTO</name>
<evidence type="ECO:0008006" key="3">
    <source>
        <dbReference type="Google" id="ProtNLM"/>
    </source>
</evidence>
<dbReference type="STRING" id="52770.BSZ40_09135"/>
<dbReference type="RefSeq" id="WP_073825545.1">
    <property type="nucleotide sequence ID" value="NZ_MQVS01000010.1"/>
</dbReference>
<organism evidence="1 2">
    <name type="scientific">Buchananella hordeovulneris</name>
    <dbReference type="NCBI Taxonomy" id="52770"/>
    <lineage>
        <taxon>Bacteria</taxon>
        <taxon>Bacillati</taxon>
        <taxon>Actinomycetota</taxon>
        <taxon>Actinomycetes</taxon>
        <taxon>Actinomycetales</taxon>
        <taxon>Actinomycetaceae</taxon>
        <taxon>Buchananella</taxon>
    </lineage>
</organism>
<dbReference type="AlphaFoldDB" id="A0A1Q5PUI6"/>
<comment type="caution">
    <text evidence="1">The sequence shown here is derived from an EMBL/GenBank/DDBJ whole genome shotgun (WGS) entry which is preliminary data.</text>
</comment>
<dbReference type="EMBL" id="MQVS01000010">
    <property type="protein sequence ID" value="OKL51060.1"/>
    <property type="molecule type" value="Genomic_DNA"/>
</dbReference>
<sequence length="114" mass="12383">MPDYDFEVDLQALYTAADEARKVVELKKEHDIEDFVPAAADLASSELAAAFDEFQSRWERGINNLTDDLEEAAGRLAKVTKTYMDFGMAAAEAATEFENSAIALSDSPLLGGSS</sequence>
<keyword evidence="2" id="KW-1185">Reference proteome</keyword>
<evidence type="ECO:0000313" key="2">
    <source>
        <dbReference type="Proteomes" id="UP000185612"/>
    </source>
</evidence>
<evidence type="ECO:0000313" key="1">
    <source>
        <dbReference type="EMBL" id="OKL51060.1"/>
    </source>
</evidence>
<reference evidence="2" key="1">
    <citation type="submission" date="2016-12" db="EMBL/GenBank/DDBJ databases">
        <authorList>
            <person name="Meng X."/>
        </authorList>
    </citation>
    <scope>NUCLEOTIDE SEQUENCE [LARGE SCALE GENOMIC DNA]</scope>
    <source>
        <strain evidence="2">DSM 20732</strain>
    </source>
</reference>
<dbReference type="OrthoDB" id="3262422at2"/>
<gene>
    <name evidence="1" type="ORF">BSZ40_09135</name>
</gene>
<protein>
    <recommendedName>
        <fullName evidence="3">PE domain-containing protein</fullName>
    </recommendedName>
</protein>
<accession>A0A1Q5PUI6</accession>